<evidence type="ECO:0000313" key="15">
    <source>
        <dbReference type="EMBL" id="CAH3147225.1"/>
    </source>
</evidence>
<dbReference type="Gene3D" id="1.10.472.10">
    <property type="entry name" value="Cyclin-like"/>
    <property type="match status" value="3"/>
</dbReference>
<gene>
    <name evidence="15" type="ORF">PEVE_00044203</name>
</gene>
<feature type="compositionally biased region" description="Low complexity" evidence="10">
    <location>
        <begin position="779"/>
        <end position="812"/>
    </location>
</feature>
<dbReference type="SMART" id="SM01367">
    <property type="entry name" value="DUF3452"/>
    <property type="match status" value="1"/>
</dbReference>
<feature type="region of interest" description="Disordered" evidence="10">
    <location>
        <begin position="774"/>
        <end position="814"/>
    </location>
</feature>
<accession>A0ABN8PN08</accession>
<feature type="region of interest" description="Disordered" evidence="10">
    <location>
        <begin position="921"/>
        <end position="992"/>
    </location>
</feature>
<proteinExistence type="inferred from homology"/>
<evidence type="ECO:0008006" key="17">
    <source>
        <dbReference type="Google" id="ProtNLM"/>
    </source>
</evidence>
<feature type="domain" description="Cyclin-like" evidence="11">
    <location>
        <begin position="833"/>
        <end position="1005"/>
    </location>
</feature>
<dbReference type="SUPFAM" id="SSF47954">
    <property type="entry name" value="Cyclin-like"/>
    <property type="match status" value="2"/>
</dbReference>
<comment type="similarity">
    <text evidence="2">Belongs to the retinoblastoma protein (RB) family.</text>
</comment>
<keyword evidence="4" id="KW-0597">Phosphoprotein</keyword>
<feature type="domain" description="Retinoblastoma-associated protein A-box" evidence="13">
    <location>
        <begin position="434"/>
        <end position="631"/>
    </location>
</feature>
<reference evidence="15 16" key="1">
    <citation type="submission" date="2022-05" db="EMBL/GenBank/DDBJ databases">
        <authorList>
            <consortium name="Genoscope - CEA"/>
            <person name="William W."/>
        </authorList>
    </citation>
    <scope>NUCLEOTIDE SEQUENCE [LARGE SCALE GENOMIC DNA]</scope>
</reference>
<evidence type="ECO:0000256" key="1">
    <source>
        <dbReference type="ARBA" id="ARBA00004123"/>
    </source>
</evidence>
<dbReference type="Gene3D" id="1.10.472.140">
    <property type="match status" value="1"/>
</dbReference>
<evidence type="ECO:0000313" key="16">
    <source>
        <dbReference type="Proteomes" id="UP001159427"/>
    </source>
</evidence>
<dbReference type="InterPro" id="IPR015030">
    <property type="entry name" value="RB_C"/>
</dbReference>
<dbReference type="InterPro" id="IPR028309">
    <property type="entry name" value="RB_fam"/>
</dbReference>
<evidence type="ECO:0000259" key="11">
    <source>
        <dbReference type="SMART" id="SM00385"/>
    </source>
</evidence>
<keyword evidence="9" id="KW-0131">Cell cycle</keyword>
<keyword evidence="7" id="KW-0804">Transcription</keyword>
<sequence>DALSSCEHHSSPFYIWPSPHFPAISALCLRFCLALWISKTKMASSSDDEEANSWERFQDLCRDLNMDEDTSQEAWSSYQKISTNYTLEGESLHWLACALYVACRKSVVPTVDSSGTVEGNCVSLTRLLRAAKLSLIQFFSKMKKWLDMSNASGDFRKKIELLERNFHVSTVIFKKYEPIFLEIFKDPREENTKTQRGRKSRKQPCSVGDVFAFCWTLYIQAKGKRAANFHFSYGLRYDDLVNSYHLLLCCLDLLYSNALYTKNRQNLLNPNFEGLPQEFGNRDFKPPAEVPCVVEWLCKKHQGIVLEAKGIKEHHWKPFIKQLFEKKTLKGNEENLTGILDQGNFEQNCKSVNKEYEEYVLSVGDFDERIFLDDEAHLEIGTPAKNDSFTEVDGQQRMGLRRNLQEHFTRTRSLAPSTPLTGRRYLKEKDPKITPVSTATQSVSRLQALLAGLKAGPSDRLLKIFSGCSRNPQEAIESRVMTLGETFLREYVQPSPDRPKSPCSTKEFATKRLKLAEILYYKVLESITILEQRRLQGHLDMTSLLEQDSFHCSLMACCLEIIIFSYNSQRTFPWMIEIFNISPYHFVKVIEVFIKAEDGLSRDVVKHLNYIEEQILECLAWSHDSPIWASIQQAGSVPSCEDVSIPNQLETGHSTQNLLASPIIHPRVQRICGEEGAARRVLPLSSSPTAHELFSSPVTPSSGARRNLLVNFGSCPPSQNPQSVTLSPTTRQAAAKNAPALIITPAPASGGFIVNGITQTVVLPNTSTTVQVTSSRAGSVLTPSTSMVSPTSSPVRPSSAPTTPKMKGTTPTKPRKTGSLAIFFRKLYHLASVRLRDLCTKLDVNEDLRQKMWTCFEHTLMNMTELMKDRHIDQILMCSIYVMGKVTNAELSFQNIMKCYRTQPQAVSHVYRSVLLRGRRRAPLGSSGSDGGARGIKSEPGSSGPASPVQGASSARASPVRSASTVPSTPPPASAHTSGSSSTENSPNIDGERGDLIEFYNKVFIKRVKNFALKFSAGDRALDSPPLSPLPVMRNQAHSPRRKVSTRHPVYISPHKNGVSMTPTTRLLYCFKESPAEKLRDINEMLKQGAGDTSRKRALLQDDKSSQPPTKRTPSEELLQRKLTSMMEERQASASR</sequence>
<evidence type="ECO:0000256" key="4">
    <source>
        <dbReference type="ARBA" id="ARBA00022553"/>
    </source>
</evidence>
<organism evidence="15 16">
    <name type="scientific">Porites evermanni</name>
    <dbReference type="NCBI Taxonomy" id="104178"/>
    <lineage>
        <taxon>Eukaryota</taxon>
        <taxon>Metazoa</taxon>
        <taxon>Cnidaria</taxon>
        <taxon>Anthozoa</taxon>
        <taxon>Hexacorallia</taxon>
        <taxon>Scleractinia</taxon>
        <taxon>Fungiina</taxon>
        <taxon>Poritidae</taxon>
        <taxon>Porites</taxon>
    </lineage>
</organism>
<dbReference type="CDD" id="cd00043">
    <property type="entry name" value="CYCLIN_SF"/>
    <property type="match status" value="1"/>
</dbReference>
<dbReference type="Pfam" id="PF01858">
    <property type="entry name" value="RB_A"/>
    <property type="match status" value="1"/>
</dbReference>
<evidence type="ECO:0000256" key="3">
    <source>
        <dbReference type="ARBA" id="ARBA00022491"/>
    </source>
</evidence>
<dbReference type="InterPro" id="IPR036915">
    <property type="entry name" value="Cyclin-like_sf"/>
</dbReference>
<feature type="domain" description="Retinoblastoma-associated protein N-terminal" evidence="12">
    <location>
        <begin position="106"/>
        <end position="257"/>
    </location>
</feature>
<dbReference type="SMART" id="SM00385">
    <property type="entry name" value="CYCLIN"/>
    <property type="match status" value="1"/>
</dbReference>
<keyword evidence="3" id="KW-0678">Repressor</keyword>
<dbReference type="InterPro" id="IPR013763">
    <property type="entry name" value="Cyclin-like_dom"/>
</dbReference>
<dbReference type="Pfam" id="PF01857">
    <property type="entry name" value="RB_B"/>
    <property type="match status" value="1"/>
</dbReference>
<feature type="non-terminal residue" evidence="15">
    <location>
        <position position="1"/>
    </location>
</feature>
<dbReference type="PANTHER" id="PTHR13742">
    <property type="entry name" value="RETINOBLASTOMA-ASSOCIATED PROTEIN RB -RELATED"/>
    <property type="match status" value="1"/>
</dbReference>
<feature type="compositionally biased region" description="Low complexity" evidence="10">
    <location>
        <begin position="952"/>
        <end position="967"/>
    </location>
</feature>
<evidence type="ECO:0000256" key="5">
    <source>
        <dbReference type="ARBA" id="ARBA00022853"/>
    </source>
</evidence>
<evidence type="ECO:0000256" key="7">
    <source>
        <dbReference type="ARBA" id="ARBA00023163"/>
    </source>
</evidence>
<evidence type="ECO:0000256" key="10">
    <source>
        <dbReference type="SAM" id="MobiDB-lite"/>
    </source>
</evidence>
<evidence type="ECO:0000256" key="8">
    <source>
        <dbReference type="ARBA" id="ARBA00023242"/>
    </source>
</evidence>
<dbReference type="Pfam" id="PF11934">
    <property type="entry name" value="DUF3452"/>
    <property type="match status" value="1"/>
</dbReference>
<evidence type="ECO:0000256" key="9">
    <source>
        <dbReference type="ARBA" id="ARBA00023306"/>
    </source>
</evidence>
<keyword evidence="8" id="KW-0539">Nucleus</keyword>
<evidence type="ECO:0000256" key="2">
    <source>
        <dbReference type="ARBA" id="ARBA00009475"/>
    </source>
</evidence>
<protein>
    <recommendedName>
        <fullName evidence="17">Retinoblastoma-like protein 1</fullName>
    </recommendedName>
</protein>
<comment type="subcellular location">
    <subcellularLocation>
        <location evidence="1">Nucleus</location>
    </subcellularLocation>
</comment>
<dbReference type="SMART" id="SM01368">
    <property type="entry name" value="RB_A"/>
    <property type="match status" value="1"/>
</dbReference>
<name>A0ABN8PN08_9CNID</name>
<evidence type="ECO:0000259" key="14">
    <source>
        <dbReference type="SMART" id="SM01369"/>
    </source>
</evidence>
<dbReference type="InterPro" id="IPR024599">
    <property type="entry name" value="RB_N"/>
</dbReference>
<keyword evidence="6" id="KW-0805">Transcription regulation</keyword>
<comment type="caution">
    <text evidence="15">The sequence shown here is derived from an EMBL/GenBank/DDBJ whole genome shotgun (WGS) entry which is preliminary data.</text>
</comment>
<keyword evidence="16" id="KW-1185">Reference proteome</keyword>
<dbReference type="PANTHER" id="PTHR13742:SF17">
    <property type="entry name" value="RE32990P-RELATED"/>
    <property type="match status" value="1"/>
</dbReference>
<evidence type="ECO:0000259" key="12">
    <source>
        <dbReference type="SMART" id="SM01367"/>
    </source>
</evidence>
<dbReference type="InterPro" id="IPR002720">
    <property type="entry name" value="RB_A"/>
</dbReference>
<evidence type="ECO:0000256" key="6">
    <source>
        <dbReference type="ARBA" id="ARBA00023015"/>
    </source>
</evidence>
<dbReference type="InterPro" id="IPR002719">
    <property type="entry name" value="RB_B"/>
</dbReference>
<feature type="compositionally biased region" description="Basic and acidic residues" evidence="10">
    <location>
        <begin position="1127"/>
        <end position="1136"/>
    </location>
</feature>
<feature type="compositionally biased region" description="Basic and acidic residues" evidence="10">
    <location>
        <begin position="1093"/>
        <end position="1105"/>
    </location>
</feature>
<dbReference type="Proteomes" id="UP001159427">
    <property type="component" value="Unassembled WGS sequence"/>
</dbReference>
<keyword evidence="5" id="KW-0156">Chromatin regulator</keyword>
<evidence type="ECO:0000259" key="13">
    <source>
        <dbReference type="SMART" id="SM01368"/>
    </source>
</evidence>
<dbReference type="EMBL" id="CALNXI010000926">
    <property type="protein sequence ID" value="CAH3147225.1"/>
    <property type="molecule type" value="Genomic_DNA"/>
</dbReference>
<feature type="region of interest" description="Disordered" evidence="10">
    <location>
        <begin position="1089"/>
        <end position="1136"/>
    </location>
</feature>
<feature type="compositionally biased region" description="Low complexity" evidence="10">
    <location>
        <begin position="974"/>
        <end position="987"/>
    </location>
</feature>
<dbReference type="SMART" id="SM01369">
    <property type="entry name" value="Rb_C"/>
    <property type="match status" value="1"/>
</dbReference>
<feature type="domain" description="Retinoblastoma-associated protein C-terminal" evidence="14">
    <location>
        <begin position="1017"/>
        <end position="1136"/>
    </location>
</feature>